<keyword evidence="2" id="KW-1185">Reference proteome</keyword>
<dbReference type="OrthoDB" id="6022531at2759"/>
<dbReference type="InterPro" id="IPR032675">
    <property type="entry name" value="LRR_dom_sf"/>
</dbReference>
<accession>A0A1J1IMW9</accession>
<dbReference type="SUPFAM" id="SSF52058">
    <property type="entry name" value="L domain-like"/>
    <property type="match status" value="1"/>
</dbReference>
<reference evidence="1 2" key="1">
    <citation type="submission" date="2015-04" db="EMBL/GenBank/DDBJ databases">
        <authorList>
            <person name="Syromyatnikov M.Y."/>
            <person name="Popov V.N."/>
        </authorList>
    </citation>
    <scope>NUCLEOTIDE SEQUENCE [LARGE SCALE GENOMIC DNA]</scope>
</reference>
<dbReference type="Pfam" id="PF13855">
    <property type="entry name" value="LRR_8"/>
    <property type="match status" value="1"/>
</dbReference>
<evidence type="ECO:0000313" key="1">
    <source>
        <dbReference type="EMBL" id="CRL00892.1"/>
    </source>
</evidence>
<organism evidence="1 2">
    <name type="scientific">Clunio marinus</name>
    <dbReference type="NCBI Taxonomy" id="568069"/>
    <lineage>
        <taxon>Eukaryota</taxon>
        <taxon>Metazoa</taxon>
        <taxon>Ecdysozoa</taxon>
        <taxon>Arthropoda</taxon>
        <taxon>Hexapoda</taxon>
        <taxon>Insecta</taxon>
        <taxon>Pterygota</taxon>
        <taxon>Neoptera</taxon>
        <taxon>Endopterygota</taxon>
        <taxon>Diptera</taxon>
        <taxon>Nematocera</taxon>
        <taxon>Chironomoidea</taxon>
        <taxon>Chironomidae</taxon>
        <taxon>Clunio</taxon>
    </lineage>
</organism>
<sequence length="156" mass="17545">MTSLKKLFLKATGISKITYGTFSNQKELELLDISDNKLGFIDLQMFSGMKKSKTIDIVRLDNPWSCSYLGKIIESMSAQGINVKAVNVVKNSSNIFGVGCESEDHKSILKLNSEVDDKVSTKLNELIDEVNKIKINVNNFNVDVDVLRSEMFNFRN</sequence>
<dbReference type="InterPro" id="IPR001611">
    <property type="entry name" value="Leu-rich_rpt"/>
</dbReference>
<gene>
    <name evidence="1" type="ORF">CLUMA_CG014143</name>
</gene>
<dbReference type="AlphaFoldDB" id="A0A1J1IMW9"/>
<evidence type="ECO:0000313" key="2">
    <source>
        <dbReference type="Proteomes" id="UP000183832"/>
    </source>
</evidence>
<dbReference type="Gene3D" id="3.80.10.10">
    <property type="entry name" value="Ribonuclease Inhibitor"/>
    <property type="match status" value="1"/>
</dbReference>
<protein>
    <submittedName>
        <fullName evidence="1">CLUMA_CG014143, isoform A</fullName>
    </submittedName>
</protein>
<dbReference type="Proteomes" id="UP000183832">
    <property type="component" value="Unassembled WGS sequence"/>
</dbReference>
<dbReference type="EMBL" id="CVRI01000054">
    <property type="protein sequence ID" value="CRL00892.1"/>
    <property type="molecule type" value="Genomic_DNA"/>
</dbReference>
<name>A0A1J1IMW9_9DIPT</name>
<proteinExistence type="predicted"/>